<dbReference type="STRING" id="1448321.A0A317VD13"/>
<protein>
    <recommendedName>
        <fullName evidence="3">ABM domain-containing protein</fullName>
    </recommendedName>
</protein>
<dbReference type="EMBL" id="MSFL01000029">
    <property type="protein sequence ID" value="PWY70967.1"/>
    <property type="molecule type" value="Genomic_DNA"/>
</dbReference>
<evidence type="ECO:0000313" key="2">
    <source>
        <dbReference type="Proteomes" id="UP000247233"/>
    </source>
</evidence>
<comment type="caution">
    <text evidence="1">The sequence shown here is derived from an EMBL/GenBank/DDBJ whole genome shotgun (WGS) entry which is preliminary data.</text>
</comment>
<evidence type="ECO:0000313" key="1">
    <source>
        <dbReference type="EMBL" id="PWY70967.1"/>
    </source>
</evidence>
<gene>
    <name evidence="1" type="ORF">BO70DRAFT_389711</name>
</gene>
<accession>A0A317VD13</accession>
<dbReference type="Gene3D" id="3.30.70.100">
    <property type="match status" value="1"/>
</dbReference>
<dbReference type="OrthoDB" id="3830579at2759"/>
<dbReference type="RefSeq" id="XP_025396069.1">
    <property type="nucleotide sequence ID" value="XM_025546098.1"/>
</dbReference>
<reference evidence="1 2" key="1">
    <citation type="submission" date="2016-12" db="EMBL/GenBank/DDBJ databases">
        <title>The genomes of Aspergillus section Nigri reveals drivers in fungal speciation.</title>
        <authorList>
            <consortium name="DOE Joint Genome Institute"/>
            <person name="Vesth T.C."/>
            <person name="Nybo J."/>
            <person name="Theobald S."/>
            <person name="Brandl J."/>
            <person name="Frisvad J.C."/>
            <person name="Nielsen K.F."/>
            <person name="Lyhne E.K."/>
            <person name="Kogle M.E."/>
            <person name="Kuo A."/>
            <person name="Riley R."/>
            <person name="Clum A."/>
            <person name="Nolan M."/>
            <person name="Lipzen A."/>
            <person name="Salamov A."/>
            <person name="Henrissat B."/>
            <person name="Wiebenga A."/>
            <person name="De Vries R.P."/>
            <person name="Grigoriev I.V."/>
            <person name="Mortensen U.H."/>
            <person name="Andersen M.R."/>
            <person name="Baker S.E."/>
        </authorList>
    </citation>
    <scope>NUCLEOTIDE SEQUENCE [LARGE SCALE GENOMIC DNA]</scope>
    <source>
        <strain evidence="1 2">CBS 117.55</strain>
    </source>
</reference>
<evidence type="ECO:0008006" key="3">
    <source>
        <dbReference type="Google" id="ProtNLM"/>
    </source>
</evidence>
<dbReference type="Proteomes" id="UP000247233">
    <property type="component" value="Unassembled WGS sequence"/>
</dbReference>
<dbReference type="GeneID" id="37068335"/>
<sequence>MSGVTEFISFPVSPGVKPEDPANEPGAALLDHFRAAKQQAGYLSSAWGRTVEDEGRIVWVIDWKDAHSGTGSTATTLSPFLPTDNDNQPSITTLFATLTPPLANTLPTNPITELFTPSFPTTISGHEAATATATAAVHENMISFRRELLENLPAGTAGPVSFSMGQVERPGVRKHAGSPSGEAWGMVVVAGWESLEAHLEAKKTEAFGRGIQPLREVMLKGVGGEVVMRHVVFRGVE</sequence>
<keyword evidence="2" id="KW-1185">Reference proteome</keyword>
<name>A0A317VD13_9EURO</name>
<proteinExistence type="predicted"/>
<organism evidence="1 2">
    <name type="scientific">Aspergillus heteromorphus CBS 117.55</name>
    <dbReference type="NCBI Taxonomy" id="1448321"/>
    <lineage>
        <taxon>Eukaryota</taxon>
        <taxon>Fungi</taxon>
        <taxon>Dikarya</taxon>
        <taxon>Ascomycota</taxon>
        <taxon>Pezizomycotina</taxon>
        <taxon>Eurotiomycetes</taxon>
        <taxon>Eurotiomycetidae</taxon>
        <taxon>Eurotiales</taxon>
        <taxon>Aspergillaceae</taxon>
        <taxon>Aspergillus</taxon>
        <taxon>Aspergillus subgen. Circumdati</taxon>
    </lineage>
</organism>
<dbReference type="AlphaFoldDB" id="A0A317VD13"/>
<dbReference type="VEuPathDB" id="FungiDB:BO70DRAFT_389711"/>